<dbReference type="RefSeq" id="XP_049288040.1">
    <property type="nucleotide sequence ID" value="XM_049432083.1"/>
</dbReference>
<protein>
    <recommendedName>
        <fullName evidence="12">Protein drumstick</fullName>
    </recommendedName>
</protein>
<dbReference type="PANTHER" id="PTHR14196">
    <property type="entry name" value="ODD-SKIPPED - RELATED"/>
    <property type="match status" value="1"/>
</dbReference>
<keyword evidence="3" id="KW-0479">Metal-binding</keyword>
<dbReference type="GeneID" id="125766283"/>
<dbReference type="CTD" id="49638"/>
<dbReference type="SMART" id="SM00355">
    <property type="entry name" value="ZnF_C2H2"/>
    <property type="match status" value="2"/>
</dbReference>
<dbReference type="SUPFAM" id="SSF57667">
    <property type="entry name" value="beta-beta-alpha zinc fingers"/>
    <property type="match status" value="1"/>
</dbReference>
<dbReference type="STRING" id="62324.A0A182RJA3"/>
<organism evidence="15">
    <name type="scientific">Anopheles funestus</name>
    <name type="common">African malaria mosquito</name>
    <dbReference type="NCBI Taxonomy" id="62324"/>
    <lineage>
        <taxon>Eukaryota</taxon>
        <taxon>Metazoa</taxon>
        <taxon>Ecdysozoa</taxon>
        <taxon>Arthropoda</taxon>
        <taxon>Hexapoda</taxon>
        <taxon>Insecta</taxon>
        <taxon>Pterygota</taxon>
        <taxon>Neoptera</taxon>
        <taxon>Endopterygota</taxon>
        <taxon>Diptera</taxon>
        <taxon>Nematocera</taxon>
        <taxon>Culicoidea</taxon>
        <taxon>Culicidae</taxon>
        <taxon>Anophelinae</taxon>
        <taxon>Anopheles</taxon>
    </lineage>
</organism>
<keyword evidence="8" id="KW-0805">Transcription regulation</keyword>
<dbReference type="VEuPathDB" id="VectorBase:AFUN2_012281"/>
<evidence type="ECO:0000313" key="15">
    <source>
        <dbReference type="EnsemblMetazoa" id="AFUN006319-PA"/>
    </source>
</evidence>
<dbReference type="GO" id="GO:0000981">
    <property type="term" value="F:DNA-binding transcription factor activity, RNA polymerase II-specific"/>
    <property type="evidence" value="ECO:0007669"/>
    <property type="project" value="TreeGrafter"/>
</dbReference>
<evidence type="ECO:0000256" key="11">
    <source>
        <dbReference type="ARBA" id="ARBA00023242"/>
    </source>
</evidence>
<dbReference type="PROSITE" id="PS50157">
    <property type="entry name" value="ZINC_FINGER_C2H2_2"/>
    <property type="match status" value="2"/>
</dbReference>
<evidence type="ECO:0000256" key="6">
    <source>
        <dbReference type="ARBA" id="ARBA00022788"/>
    </source>
</evidence>
<name>A0A182RJA3_ANOFN</name>
<evidence type="ECO:0000256" key="12">
    <source>
        <dbReference type="ARBA" id="ARBA00068792"/>
    </source>
</evidence>
<evidence type="ECO:0000256" key="3">
    <source>
        <dbReference type="ARBA" id="ARBA00022723"/>
    </source>
</evidence>
<dbReference type="EnsemblMetazoa" id="AFUN006319-RA">
    <property type="protein sequence ID" value="AFUN006319-PA"/>
    <property type="gene ID" value="AFUN006319"/>
</dbReference>
<evidence type="ECO:0000256" key="4">
    <source>
        <dbReference type="ARBA" id="ARBA00022737"/>
    </source>
</evidence>
<dbReference type="Pfam" id="PF00096">
    <property type="entry name" value="zf-C2H2"/>
    <property type="match status" value="2"/>
</dbReference>
<accession>A0A182RJA3</accession>
<keyword evidence="6" id="KW-0562">Pair-rule protein</keyword>
<dbReference type="VEuPathDB" id="VectorBase:AFUN006319"/>
<comment type="subcellular location">
    <subcellularLocation>
        <location evidence="1">Nucleus</location>
    </subcellularLocation>
</comment>
<dbReference type="InterPro" id="IPR050717">
    <property type="entry name" value="C2H2-ZF_Transcription_Reg"/>
</dbReference>
<evidence type="ECO:0000256" key="1">
    <source>
        <dbReference type="ARBA" id="ARBA00004123"/>
    </source>
</evidence>
<evidence type="ECO:0000259" key="14">
    <source>
        <dbReference type="PROSITE" id="PS50157"/>
    </source>
</evidence>
<dbReference type="GO" id="GO:0008270">
    <property type="term" value="F:zinc ion binding"/>
    <property type="evidence" value="ECO:0007669"/>
    <property type="project" value="UniProtKB-KW"/>
</dbReference>
<feature type="domain" description="C2H2-type" evidence="14">
    <location>
        <begin position="26"/>
        <end position="53"/>
    </location>
</feature>
<dbReference type="PROSITE" id="PS00028">
    <property type="entry name" value="ZINC_FINGER_C2H2_1"/>
    <property type="match status" value="1"/>
</dbReference>
<dbReference type="InterPro" id="IPR036236">
    <property type="entry name" value="Znf_C2H2_sf"/>
</dbReference>
<evidence type="ECO:0000256" key="10">
    <source>
        <dbReference type="ARBA" id="ARBA00023163"/>
    </source>
</evidence>
<dbReference type="GO" id="GO:0007366">
    <property type="term" value="P:periodic partitioning by pair rule gene"/>
    <property type="evidence" value="ECO:0007669"/>
    <property type="project" value="UniProtKB-KW"/>
</dbReference>
<dbReference type="FunFam" id="3.30.160.60:FF:000712">
    <property type="entry name" value="Drumstick, isoform C"/>
    <property type="match status" value="1"/>
</dbReference>
<dbReference type="GO" id="GO:0005634">
    <property type="term" value="C:nucleus"/>
    <property type="evidence" value="ECO:0007669"/>
    <property type="project" value="UniProtKB-SubCell"/>
</dbReference>
<dbReference type="Gene3D" id="3.30.160.60">
    <property type="entry name" value="Classic Zinc Finger"/>
    <property type="match status" value="2"/>
</dbReference>
<dbReference type="KEGG" id="afun:125766283"/>
<dbReference type="OrthoDB" id="9451254at2759"/>
<sequence length="97" mass="11962">MFAVMRIDNDDRRADFRRKMRPKCEFVCKYCQRRFTKPYNLMIHERTHKSPEVTFSCEVCGKYFKRQDNLRSHRCSQCIWRSIHMDRTMNGNNNRAY</sequence>
<evidence type="ECO:0000256" key="9">
    <source>
        <dbReference type="ARBA" id="ARBA00023125"/>
    </source>
</evidence>
<keyword evidence="11" id="KW-0539">Nucleus</keyword>
<evidence type="ECO:0000256" key="13">
    <source>
        <dbReference type="PROSITE-ProRule" id="PRU00042"/>
    </source>
</evidence>
<keyword evidence="10" id="KW-0804">Transcription</keyword>
<dbReference type="PANTHER" id="PTHR14196:SF0">
    <property type="entry name" value="PROTEIN BOWEL"/>
    <property type="match status" value="1"/>
</dbReference>
<dbReference type="AlphaFoldDB" id="A0A182RJA3"/>
<reference evidence="15" key="1">
    <citation type="submission" date="2024-06" db="UniProtKB">
        <authorList>
            <consortium name="EnsemblMetazoa"/>
        </authorList>
    </citation>
    <scope>IDENTIFICATION</scope>
    <source>
        <strain evidence="15">FUMOZ</strain>
    </source>
</reference>
<dbReference type="InterPro" id="IPR013087">
    <property type="entry name" value="Znf_C2H2_type"/>
</dbReference>
<dbReference type="GO" id="GO:0000977">
    <property type="term" value="F:RNA polymerase II transcription regulatory region sequence-specific DNA binding"/>
    <property type="evidence" value="ECO:0007669"/>
    <property type="project" value="TreeGrafter"/>
</dbReference>
<evidence type="ECO:0000256" key="7">
    <source>
        <dbReference type="ARBA" id="ARBA00022833"/>
    </source>
</evidence>
<keyword evidence="4" id="KW-0677">Repeat</keyword>
<keyword evidence="2" id="KW-0217">Developmental protein</keyword>
<feature type="domain" description="C2H2-type" evidence="14">
    <location>
        <begin position="55"/>
        <end position="89"/>
    </location>
</feature>
<evidence type="ECO:0000256" key="2">
    <source>
        <dbReference type="ARBA" id="ARBA00022473"/>
    </source>
</evidence>
<keyword evidence="5 13" id="KW-0863">Zinc-finger</keyword>
<dbReference type="FunFam" id="3.30.160.60:FF:001793">
    <property type="entry name" value="Blast:Protein drumstick"/>
    <property type="match status" value="1"/>
</dbReference>
<evidence type="ECO:0000256" key="5">
    <source>
        <dbReference type="ARBA" id="ARBA00022771"/>
    </source>
</evidence>
<keyword evidence="7" id="KW-0862">Zinc</keyword>
<keyword evidence="9" id="KW-0238">DNA-binding</keyword>
<proteinExistence type="predicted"/>
<evidence type="ECO:0000256" key="8">
    <source>
        <dbReference type="ARBA" id="ARBA00023015"/>
    </source>
</evidence>